<dbReference type="InterPro" id="IPR013766">
    <property type="entry name" value="Thioredoxin_domain"/>
</dbReference>
<dbReference type="PATRIC" id="fig|1703.6.peg.1023"/>
<dbReference type="EC" id="1.11.1.24" evidence="3"/>
<evidence type="ECO:0000256" key="1">
    <source>
        <dbReference type="ARBA" id="ARBA00003330"/>
    </source>
</evidence>
<gene>
    <name evidence="15" type="ORF">AE0388_1135</name>
</gene>
<comment type="function">
    <text evidence="1">Thiol-specific peroxidase that catalyzes the reduction of hydrogen peroxide and organic hydroperoxides to water and alcohols, respectively. Plays a role in cell protection against oxidative stress by detoxifying peroxides and as sensor of hydrogen peroxide-mediated signaling events.</text>
</comment>
<evidence type="ECO:0000256" key="6">
    <source>
        <dbReference type="ARBA" id="ARBA00023002"/>
    </source>
</evidence>
<evidence type="ECO:0000256" key="11">
    <source>
        <dbReference type="ARBA" id="ARBA00041373"/>
    </source>
</evidence>
<comment type="subunit">
    <text evidence="2">Monomer.</text>
</comment>
<evidence type="ECO:0000256" key="3">
    <source>
        <dbReference type="ARBA" id="ARBA00013017"/>
    </source>
</evidence>
<dbReference type="Proteomes" id="UP000031488">
    <property type="component" value="Unassembled WGS sequence"/>
</dbReference>
<dbReference type="CDD" id="cd03017">
    <property type="entry name" value="PRX_BCP"/>
    <property type="match status" value="1"/>
</dbReference>
<dbReference type="NCBIfam" id="NF006960">
    <property type="entry name" value="PRK09437.1"/>
    <property type="match status" value="1"/>
</dbReference>
<dbReference type="AlphaFoldDB" id="A0A0B9A342"/>
<comment type="caution">
    <text evidence="15">The sequence shown here is derived from an EMBL/GenBank/DDBJ whole genome shotgun (WGS) entry which is preliminary data.</text>
</comment>
<evidence type="ECO:0000256" key="13">
    <source>
        <dbReference type="PIRSR" id="PIRSR000239-1"/>
    </source>
</evidence>
<evidence type="ECO:0000256" key="12">
    <source>
        <dbReference type="ARBA" id="ARBA00049091"/>
    </source>
</evidence>
<dbReference type="Pfam" id="PF00578">
    <property type="entry name" value="AhpC-TSA"/>
    <property type="match status" value="1"/>
</dbReference>
<keyword evidence="5" id="KW-0049">Antioxidant</keyword>
<dbReference type="InterPro" id="IPR050924">
    <property type="entry name" value="Peroxiredoxin_BCP/PrxQ"/>
</dbReference>
<dbReference type="GO" id="GO:0005737">
    <property type="term" value="C:cytoplasm"/>
    <property type="evidence" value="ECO:0007669"/>
    <property type="project" value="TreeGrafter"/>
</dbReference>
<feature type="active site" description="Cysteine sulfenic acid (-SOH) intermediate; for peroxidase activity" evidence="13">
    <location>
        <position position="49"/>
    </location>
</feature>
<dbReference type="GO" id="GO:0008379">
    <property type="term" value="F:thioredoxin peroxidase activity"/>
    <property type="evidence" value="ECO:0007669"/>
    <property type="project" value="TreeGrafter"/>
</dbReference>
<keyword evidence="6" id="KW-0560">Oxidoreductase</keyword>
<dbReference type="Gene3D" id="3.40.30.10">
    <property type="entry name" value="Glutaredoxin"/>
    <property type="match status" value="1"/>
</dbReference>
<evidence type="ECO:0000259" key="14">
    <source>
        <dbReference type="PROSITE" id="PS51352"/>
    </source>
</evidence>
<proteinExistence type="inferred from homology"/>
<dbReference type="EMBL" id="JTJZ01000016">
    <property type="protein sequence ID" value="KHS53192.1"/>
    <property type="molecule type" value="Genomic_DNA"/>
</dbReference>
<evidence type="ECO:0000256" key="2">
    <source>
        <dbReference type="ARBA" id="ARBA00011245"/>
    </source>
</evidence>
<evidence type="ECO:0000256" key="4">
    <source>
        <dbReference type="ARBA" id="ARBA00022559"/>
    </source>
</evidence>
<protein>
    <recommendedName>
        <fullName evidence="3">thioredoxin-dependent peroxiredoxin</fullName>
        <ecNumber evidence="3">1.11.1.24</ecNumber>
    </recommendedName>
    <alternativeName>
        <fullName evidence="11">Bacterioferritin comigratory protein</fullName>
    </alternativeName>
    <alternativeName>
        <fullName evidence="9">Thioredoxin peroxidase</fullName>
    </alternativeName>
</protein>
<evidence type="ECO:0000256" key="5">
    <source>
        <dbReference type="ARBA" id="ARBA00022862"/>
    </source>
</evidence>
<sequence length="157" mass="16583">MTTQTQLAVGDIAPDFSLTDADGRTVSKADFAGRSFILYFYPKAASPGCTTEACDFRDNLSALAAAGFEVLGISPDDTESLKEFAAEEGLTFSLLSDEGAAVAKAYGSYGQKTVGDHTFQGTQRSTFVIAPDGTLTHAEYNVDARGHVARLRTQLGA</sequence>
<name>A0A0B9A342_BRELN</name>
<keyword evidence="8" id="KW-0676">Redox-active center</keyword>
<evidence type="ECO:0000313" key="16">
    <source>
        <dbReference type="Proteomes" id="UP000031488"/>
    </source>
</evidence>
<keyword evidence="4" id="KW-0575">Peroxidase</keyword>
<dbReference type="PIRSF" id="PIRSF000239">
    <property type="entry name" value="AHPC"/>
    <property type="match status" value="1"/>
</dbReference>
<dbReference type="OrthoDB" id="9812811at2"/>
<reference evidence="15 16" key="1">
    <citation type="submission" date="2014-11" db="EMBL/GenBank/DDBJ databases">
        <title>Draft Genome Sequence of Brevibacterium linens AE038-8.</title>
        <authorList>
            <person name="Maizel D."/>
            <person name="Utturkar S.M."/>
            <person name="Brown S.D."/>
            <person name="Ferrero M."/>
            <person name="Rosen B.P."/>
        </authorList>
    </citation>
    <scope>NUCLEOTIDE SEQUENCE [LARGE SCALE GENOMIC DNA]</scope>
    <source>
        <strain evidence="15 16">AE038-8</strain>
    </source>
</reference>
<evidence type="ECO:0000313" key="15">
    <source>
        <dbReference type="EMBL" id="KHS53192.1"/>
    </source>
</evidence>
<dbReference type="RefSeq" id="WP_039207897.1">
    <property type="nucleotide sequence ID" value="NZ_JBCLTJ010000006.1"/>
</dbReference>
<comment type="similarity">
    <text evidence="10">Belongs to the peroxiredoxin family. BCP/PrxQ subfamily.</text>
</comment>
<dbReference type="GO" id="GO:0034599">
    <property type="term" value="P:cellular response to oxidative stress"/>
    <property type="evidence" value="ECO:0007669"/>
    <property type="project" value="TreeGrafter"/>
</dbReference>
<evidence type="ECO:0000256" key="7">
    <source>
        <dbReference type="ARBA" id="ARBA00023157"/>
    </source>
</evidence>
<dbReference type="PROSITE" id="PS51352">
    <property type="entry name" value="THIOREDOXIN_2"/>
    <property type="match status" value="1"/>
</dbReference>
<dbReference type="PANTHER" id="PTHR42801:SF4">
    <property type="entry name" value="AHPC_TSA FAMILY PROTEIN"/>
    <property type="match status" value="1"/>
</dbReference>
<dbReference type="InterPro" id="IPR024706">
    <property type="entry name" value="Peroxiredoxin_AhpC-typ"/>
</dbReference>
<accession>A0A0B9A342</accession>
<keyword evidence="16" id="KW-1185">Reference proteome</keyword>
<dbReference type="InterPro" id="IPR000866">
    <property type="entry name" value="AhpC/TSA"/>
</dbReference>
<feature type="domain" description="Thioredoxin" evidence="14">
    <location>
        <begin position="7"/>
        <end position="157"/>
    </location>
</feature>
<dbReference type="FunFam" id="3.40.30.10:FF:000007">
    <property type="entry name" value="Thioredoxin-dependent thiol peroxidase"/>
    <property type="match status" value="1"/>
</dbReference>
<dbReference type="InterPro" id="IPR036249">
    <property type="entry name" value="Thioredoxin-like_sf"/>
</dbReference>
<evidence type="ECO:0000256" key="10">
    <source>
        <dbReference type="ARBA" id="ARBA00038489"/>
    </source>
</evidence>
<evidence type="ECO:0000256" key="8">
    <source>
        <dbReference type="ARBA" id="ARBA00023284"/>
    </source>
</evidence>
<dbReference type="PANTHER" id="PTHR42801">
    <property type="entry name" value="THIOREDOXIN-DEPENDENT PEROXIDE REDUCTASE"/>
    <property type="match status" value="1"/>
</dbReference>
<organism evidence="15 16">
    <name type="scientific">Brevibacterium linens</name>
    <dbReference type="NCBI Taxonomy" id="1703"/>
    <lineage>
        <taxon>Bacteria</taxon>
        <taxon>Bacillati</taxon>
        <taxon>Actinomycetota</taxon>
        <taxon>Actinomycetes</taxon>
        <taxon>Micrococcales</taxon>
        <taxon>Brevibacteriaceae</taxon>
        <taxon>Brevibacterium</taxon>
    </lineage>
</organism>
<keyword evidence="7" id="KW-1015">Disulfide bond</keyword>
<evidence type="ECO:0000256" key="9">
    <source>
        <dbReference type="ARBA" id="ARBA00032824"/>
    </source>
</evidence>
<dbReference type="GO" id="GO:0045454">
    <property type="term" value="P:cell redox homeostasis"/>
    <property type="evidence" value="ECO:0007669"/>
    <property type="project" value="TreeGrafter"/>
</dbReference>
<dbReference type="SUPFAM" id="SSF52833">
    <property type="entry name" value="Thioredoxin-like"/>
    <property type="match status" value="1"/>
</dbReference>
<comment type="catalytic activity">
    <reaction evidence="12">
        <text>a hydroperoxide + [thioredoxin]-dithiol = an alcohol + [thioredoxin]-disulfide + H2O</text>
        <dbReference type="Rhea" id="RHEA:62620"/>
        <dbReference type="Rhea" id="RHEA-COMP:10698"/>
        <dbReference type="Rhea" id="RHEA-COMP:10700"/>
        <dbReference type="ChEBI" id="CHEBI:15377"/>
        <dbReference type="ChEBI" id="CHEBI:29950"/>
        <dbReference type="ChEBI" id="CHEBI:30879"/>
        <dbReference type="ChEBI" id="CHEBI:35924"/>
        <dbReference type="ChEBI" id="CHEBI:50058"/>
        <dbReference type="EC" id="1.11.1.24"/>
    </reaction>
</comment>